<dbReference type="Proteomes" id="UP000198362">
    <property type="component" value="Unassembled WGS sequence"/>
</dbReference>
<dbReference type="Gene3D" id="2.40.50.140">
    <property type="entry name" value="Nucleic acid-binding proteins"/>
    <property type="match status" value="1"/>
</dbReference>
<dbReference type="Pfam" id="PF08402">
    <property type="entry name" value="TOBE_2"/>
    <property type="match status" value="1"/>
</dbReference>
<dbReference type="GO" id="GO:0022857">
    <property type="term" value="F:transmembrane transporter activity"/>
    <property type="evidence" value="ECO:0007669"/>
    <property type="project" value="InterPro"/>
</dbReference>
<organism evidence="2 3">
    <name type="scientific">Asanoa hainanensis</name>
    <dbReference type="NCBI Taxonomy" id="560556"/>
    <lineage>
        <taxon>Bacteria</taxon>
        <taxon>Bacillati</taxon>
        <taxon>Actinomycetota</taxon>
        <taxon>Actinomycetes</taxon>
        <taxon>Micromonosporales</taxon>
        <taxon>Micromonosporaceae</taxon>
        <taxon>Asanoa</taxon>
    </lineage>
</organism>
<reference evidence="2 3" key="1">
    <citation type="submission" date="2017-06" db="EMBL/GenBank/DDBJ databases">
        <authorList>
            <person name="Kim H.J."/>
            <person name="Triplett B.A."/>
        </authorList>
    </citation>
    <scope>NUCLEOTIDE SEQUENCE [LARGE SCALE GENOMIC DNA]</scope>
    <source>
        <strain evidence="2 3">CGMCC 4.5593</strain>
    </source>
</reference>
<sequence length="113" mass="11693">MIVGIRPHALVWPAPIGSPQLTATITGREFLGNAEHLFFAAPGAASSDDGAGQWTARVEADCALAPGDEVTFGVDTGELHLFDPASGAALLRAGLPERCPSGRSTVLIQAVRM</sequence>
<gene>
    <name evidence="2" type="ORF">SAMN05421812_112222</name>
</gene>
<evidence type="ECO:0000313" key="2">
    <source>
        <dbReference type="EMBL" id="SNT60850.1"/>
    </source>
</evidence>
<dbReference type="GO" id="GO:0043190">
    <property type="term" value="C:ATP-binding cassette (ABC) transporter complex"/>
    <property type="evidence" value="ECO:0007669"/>
    <property type="project" value="InterPro"/>
</dbReference>
<dbReference type="EMBL" id="FZPH01000012">
    <property type="protein sequence ID" value="SNT60850.1"/>
    <property type="molecule type" value="Genomic_DNA"/>
</dbReference>
<dbReference type="AlphaFoldDB" id="A0A239P1H3"/>
<dbReference type="SUPFAM" id="SSF50331">
    <property type="entry name" value="MOP-like"/>
    <property type="match status" value="1"/>
</dbReference>
<feature type="domain" description="Transport-associated OB type 2" evidence="1">
    <location>
        <begin position="3"/>
        <end position="82"/>
    </location>
</feature>
<dbReference type="Gene3D" id="2.40.50.100">
    <property type="match status" value="1"/>
</dbReference>
<evidence type="ECO:0000313" key="3">
    <source>
        <dbReference type="Proteomes" id="UP000198362"/>
    </source>
</evidence>
<dbReference type="GO" id="GO:0005524">
    <property type="term" value="F:ATP binding"/>
    <property type="evidence" value="ECO:0007669"/>
    <property type="project" value="InterPro"/>
</dbReference>
<dbReference type="InterPro" id="IPR013611">
    <property type="entry name" value="Transp-assoc_OB_typ2"/>
</dbReference>
<protein>
    <submittedName>
        <fullName evidence="2">TOBE domain-containing protein</fullName>
    </submittedName>
</protein>
<evidence type="ECO:0000259" key="1">
    <source>
        <dbReference type="Pfam" id="PF08402"/>
    </source>
</evidence>
<name>A0A239P1H3_9ACTN</name>
<keyword evidence="3" id="KW-1185">Reference proteome</keyword>
<dbReference type="RefSeq" id="WP_089253385.1">
    <property type="nucleotide sequence ID" value="NZ_FZPH01000012.1"/>
</dbReference>
<dbReference type="InterPro" id="IPR012340">
    <property type="entry name" value="NA-bd_OB-fold"/>
</dbReference>
<dbReference type="InterPro" id="IPR008995">
    <property type="entry name" value="Mo/tungstate-bd_C_term_dom"/>
</dbReference>
<proteinExistence type="predicted"/>
<accession>A0A239P1H3</accession>